<keyword evidence="2" id="KW-0067">ATP-binding</keyword>
<protein>
    <submittedName>
        <fullName evidence="6">Stage III sporulation protein AA</fullName>
    </submittedName>
    <submittedName>
        <fullName evidence="4">Uncharacterized protein conserved in bacteria</fullName>
    </submittedName>
</protein>
<dbReference type="Proteomes" id="UP000737612">
    <property type="component" value="Unassembled WGS sequence"/>
</dbReference>
<evidence type="ECO:0000313" key="7">
    <source>
        <dbReference type="EMBL" id="NSE16876.1"/>
    </source>
</evidence>
<dbReference type="SUPFAM" id="SSF52540">
    <property type="entry name" value="P-loop containing nucleoside triphosphate hydrolases"/>
    <property type="match status" value="1"/>
</dbReference>
<proteinExistence type="predicted"/>
<keyword evidence="10" id="KW-1185">Reference proteome</keyword>
<dbReference type="AlphaFoldDB" id="A0A174GG57"/>
<dbReference type="RefSeq" id="WP_055228503.1">
    <property type="nucleotide sequence ID" value="NZ_CYYV01000017.1"/>
</dbReference>
<organism evidence="4 9">
    <name type="scientific">Fusicatenibacter saccharivorans</name>
    <dbReference type="NCBI Taxonomy" id="1150298"/>
    <lineage>
        <taxon>Bacteria</taxon>
        <taxon>Bacillati</taxon>
        <taxon>Bacillota</taxon>
        <taxon>Clostridia</taxon>
        <taxon>Lachnospirales</taxon>
        <taxon>Lachnospiraceae</taxon>
        <taxon>Fusicatenibacter</taxon>
    </lineage>
</organism>
<evidence type="ECO:0000256" key="1">
    <source>
        <dbReference type="ARBA" id="ARBA00022741"/>
    </source>
</evidence>
<evidence type="ECO:0000313" key="9">
    <source>
        <dbReference type="Proteomes" id="UP000095709"/>
    </source>
</evidence>
<dbReference type="GeneID" id="79856678"/>
<evidence type="ECO:0000313" key="6">
    <source>
        <dbReference type="EMBL" id="MBN2952148.1"/>
    </source>
</evidence>
<accession>A0A174GG57</accession>
<dbReference type="EMBL" id="JAAITQ010000019">
    <property type="protein sequence ID" value="NSE16876.1"/>
    <property type="molecule type" value="Genomic_DNA"/>
</dbReference>
<dbReference type="Proteomes" id="UP000095709">
    <property type="component" value="Unassembled WGS sequence"/>
</dbReference>
<reference evidence="8 9" key="1">
    <citation type="submission" date="2015-09" db="EMBL/GenBank/DDBJ databases">
        <authorList>
            <consortium name="Pathogen Informatics"/>
        </authorList>
    </citation>
    <scope>NUCLEOTIDE SEQUENCE [LARGE SCALE GENOMIC DNA]</scope>
    <source>
        <strain evidence="5 8">2789STDY5608849</strain>
        <strain evidence="4 9">2789STDY5834885</strain>
    </source>
</reference>
<dbReference type="InterPro" id="IPR003593">
    <property type="entry name" value="AAA+_ATPase"/>
</dbReference>
<reference evidence="7 10" key="2">
    <citation type="journal article" date="2020" name="Cell Host Microbe">
        <title>Functional and Genomic Variation between Human-Derived Isolates of Lachnospiraceae Reveals Inter- and Intra-Species Diversity.</title>
        <authorList>
            <person name="Sorbara M.T."/>
            <person name="Littmann E.R."/>
            <person name="Fontana E."/>
            <person name="Moody T.U."/>
            <person name="Kohout C.E."/>
            <person name="Gjonbalaj M."/>
            <person name="Eaton V."/>
            <person name="Seok R."/>
            <person name="Leiner I.M."/>
            <person name="Pamer E.G."/>
        </authorList>
    </citation>
    <scope>NUCLEOTIDE SEQUENCE [LARGE SCALE GENOMIC DNA]</scope>
    <source>
        <strain evidence="7 10">MSK.14.54</strain>
    </source>
</reference>
<dbReference type="EMBL" id="CYYV01000017">
    <property type="protein sequence ID" value="CUO84495.1"/>
    <property type="molecule type" value="Genomic_DNA"/>
</dbReference>
<evidence type="ECO:0000313" key="10">
    <source>
        <dbReference type="Proteomes" id="UP000768180"/>
    </source>
</evidence>
<dbReference type="InterPro" id="IPR014217">
    <property type="entry name" value="Spore_III_AA"/>
</dbReference>
<dbReference type="Pfam" id="PF19568">
    <property type="entry name" value="Spore_III_AA"/>
    <property type="match status" value="1"/>
</dbReference>
<feature type="domain" description="AAA+ ATPase" evidence="3">
    <location>
        <begin position="165"/>
        <end position="312"/>
    </location>
</feature>
<dbReference type="EMBL" id="CZAL01000001">
    <property type="protein sequence ID" value="CUO60537.1"/>
    <property type="molecule type" value="Genomic_DNA"/>
</dbReference>
<gene>
    <name evidence="6" type="primary">spoIIIAA</name>
    <name evidence="5" type="ORF">ERS852406_02986</name>
    <name evidence="4" type="ORF">ERS852498_00019</name>
    <name evidence="7" type="ORF">G5B05_10745</name>
    <name evidence="6" type="ORF">JTJ23_00800</name>
</gene>
<dbReference type="EMBL" id="JAFHBD010000003">
    <property type="protein sequence ID" value="MBN2952148.1"/>
    <property type="molecule type" value="Genomic_DNA"/>
</dbReference>
<evidence type="ECO:0000256" key="2">
    <source>
        <dbReference type="ARBA" id="ARBA00022840"/>
    </source>
</evidence>
<dbReference type="InterPro" id="IPR027417">
    <property type="entry name" value="P-loop_NTPase"/>
</dbReference>
<dbReference type="PANTHER" id="PTHR20953">
    <property type="entry name" value="KINASE-RELATED"/>
    <property type="match status" value="1"/>
</dbReference>
<name>A0A174GG57_9FIRM</name>
<evidence type="ECO:0000313" key="8">
    <source>
        <dbReference type="Proteomes" id="UP000095706"/>
    </source>
</evidence>
<dbReference type="InterPro" id="IPR045735">
    <property type="entry name" value="Spore_III_AA_AAA+_ATPase"/>
</dbReference>
<evidence type="ECO:0000313" key="4">
    <source>
        <dbReference type="EMBL" id="CUO60537.1"/>
    </source>
</evidence>
<dbReference type="PANTHER" id="PTHR20953:SF3">
    <property type="entry name" value="P-LOOP CONTAINING NUCLEOSIDE TRIPHOSPHATE HYDROLASES SUPERFAMILY PROTEIN"/>
    <property type="match status" value="1"/>
</dbReference>
<evidence type="ECO:0000259" key="3">
    <source>
        <dbReference type="SMART" id="SM00382"/>
    </source>
</evidence>
<keyword evidence="1" id="KW-0547">Nucleotide-binding</keyword>
<dbReference type="Gene3D" id="3.40.50.300">
    <property type="entry name" value="P-loop containing nucleotide triphosphate hydrolases"/>
    <property type="match status" value="1"/>
</dbReference>
<dbReference type="NCBIfam" id="TIGR02858">
    <property type="entry name" value="spore_III_AA"/>
    <property type="match status" value="1"/>
</dbReference>
<dbReference type="SMART" id="SM00382">
    <property type="entry name" value="AAA"/>
    <property type="match status" value="1"/>
</dbReference>
<dbReference type="GO" id="GO:0005524">
    <property type="term" value="F:ATP binding"/>
    <property type="evidence" value="ECO:0007669"/>
    <property type="project" value="UniProtKB-KW"/>
</dbReference>
<sequence length="335" mass="37202">MKRTGRQKDIVTPEKKQEQRELLRLFSANIRKILKNTDLLADDLQEIRLRTGAPLLVVAKDQEYFLTPDGALTGEWEKGYPVSPTDIRDTMDYIGSFSLYAYEDELRQGFLTVEGGHRIGIAGKTVIEGEKVKGISHISCINVRVAHEKKGCADRVMPYLWEDGRFLHTLIVSAPGCGKTTMLRDIIRQISDGESPYPGLTVGVVDERSEIAGCYLGVAQNDVGIRTDVLDCCPKAEGMMMLIRAMSPDVVAVDEIGTGEDIRAIESVVNCGCKLLATVHGNSMEDMKQKPLLNRLVESHVFERYIVLDAKPHAGSVQAIFDGRGTTLYRREAFL</sequence>
<dbReference type="Proteomes" id="UP000768180">
    <property type="component" value="Unassembled WGS sequence"/>
</dbReference>
<reference evidence="6" key="4">
    <citation type="submission" date="2021-02" db="EMBL/GenBank/DDBJ databases">
        <title>Metagenome-assembled genomes from human diarrheal sample B26.</title>
        <authorList>
            <person name="Ateba T.P."/>
            <person name="Alayande K.A."/>
            <person name="Mwanza M."/>
        </authorList>
    </citation>
    <scope>NUCLEOTIDE SEQUENCE</scope>
    <source>
        <strain evidence="6">06WH</strain>
    </source>
</reference>
<dbReference type="Proteomes" id="UP000095706">
    <property type="component" value="Unassembled WGS sequence"/>
</dbReference>
<evidence type="ECO:0000313" key="5">
    <source>
        <dbReference type="EMBL" id="CUO84495.1"/>
    </source>
</evidence>
<reference evidence="7" key="3">
    <citation type="submission" date="2020-02" db="EMBL/GenBank/DDBJ databases">
        <authorList>
            <person name="Littmann E."/>
            <person name="Sorbara M."/>
        </authorList>
    </citation>
    <scope>NUCLEOTIDE SEQUENCE</scope>
    <source>
        <strain evidence="7">MSK.14.54</strain>
    </source>
</reference>